<dbReference type="RefSeq" id="WP_079590638.1">
    <property type="nucleotide sequence ID" value="NZ_FUYN01000009.1"/>
</dbReference>
<dbReference type="InterPro" id="IPR043168">
    <property type="entry name" value="DegV_C"/>
</dbReference>
<name>A0A1T5DFA3_9FIRM</name>
<evidence type="ECO:0000313" key="4">
    <source>
        <dbReference type="Proteomes" id="UP000243406"/>
    </source>
</evidence>
<dbReference type="InterPro" id="IPR003797">
    <property type="entry name" value="DegV"/>
</dbReference>
<dbReference type="NCBIfam" id="TIGR00762">
    <property type="entry name" value="DegV"/>
    <property type="match status" value="1"/>
</dbReference>
<keyword evidence="4" id="KW-1185">Reference proteome</keyword>
<proteinExistence type="predicted"/>
<sequence length="295" mass="32972">MSDYVLTCCSTADMPYDYFEKRNIPFVCFHYNIDGIEYPDDLGRTMSFEEFYARISEGSMPITSQVNVGQFIDFFESYLKEGKDILHVSFSTGLSGTYNSACIAKDELLLKYPNRKILLVDSLGASSGYGLLIDMAADMRDIGTTVEDVYACLEENKHNVHHWFFSTDLTHYKRGGRISPTVATVGNLLNICPLMNMSHDGKLVPRMKVRGKKHVIKEMVHQMETHAKNGVDYSGKCFISNSACYDDARKVADLIEGKFTNLNGRVLINSVGTVIGAHTGPGTVALFFFGDKRVD</sequence>
<accession>A0A1T5DFA3</accession>
<comment type="function">
    <text evidence="1">May bind long-chain fatty acids, such as palmitate, and may play a role in lipid transport or fatty acid metabolism.</text>
</comment>
<dbReference type="AlphaFoldDB" id="A0A1T5DFA3"/>
<reference evidence="4" key="1">
    <citation type="submission" date="2017-02" db="EMBL/GenBank/DDBJ databases">
        <authorList>
            <person name="Varghese N."/>
            <person name="Submissions S."/>
        </authorList>
    </citation>
    <scope>NUCLEOTIDE SEQUENCE [LARGE SCALE GENOMIC DNA]</scope>
    <source>
        <strain evidence="4">ATCC 35199</strain>
    </source>
</reference>
<keyword evidence="2" id="KW-0446">Lipid-binding</keyword>
<dbReference type="Gene3D" id="3.30.1180.10">
    <property type="match status" value="1"/>
</dbReference>
<dbReference type="OrthoDB" id="2138472at2"/>
<dbReference type="Proteomes" id="UP000243406">
    <property type="component" value="Unassembled WGS sequence"/>
</dbReference>
<dbReference type="Gene3D" id="2.20.28.50">
    <property type="entry name" value="degv family protein"/>
    <property type="match status" value="1"/>
</dbReference>
<dbReference type="PROSITE" id="PS51482">
    <property type="entry name" value="DEGV"/>
    <property type="match status" value="1"/>
</dbReference>
<dbReference type="Pfam" id="PF02645">
    <property type="entry name" value="DegV"/>
    <property type="match status" value="1"/>
</dbReference>
<dbReference type="Gene3D" id="3.40.50.10440">
    <property type="entry name" value="Dihydroxyacetone kinase, domain 1"/>
    <property type="match status" value="1"/>
</dbReference>
<dbReference type="EMBL" id="FUYN01000009">
    <property type="protein sequence ID" value="SKB70291.1"/>
    <property type="molecule type" value="Genomic_DNA"/>
</dbReference>
<dbReference type="GO" id="GO:0008289">
    <property type="term" value="F:lipid binding"/>
    <property type="evidence" value="ECO:0007669"/>
    <property type="project" value="UniProtKB-KW"/>
</dbReference>
<organism evidence="3 4">
    <name type="scientific">Acetoanaerobium noterae</name>
    <dbReference type="NCBI Taxonomy" id="745369"/>
    <lineage>
        <taxon>Bacteria</taxon>
        <taxon>Bacillati</taxon>
        <taxon>Bacillota</taxon>
        <taxon>Clostridia</taxon>
        <taxon>Peptostreptococcales</taxon>
        <taxon>Filifactoraceae</taxon>
        <taxon>Acetoanaerobium</taxon>
    </lineage>
</organism>
<evidence type="ECO:0000256" key="1">
    <source>
        <dbReference type="ARBA" id="ARBA00003238"/>
    </source>
</evidence>
<dbReference type="PANTHER" id="PTHR33434">
    <property type="entry name" value="DEGV DOMAIN-CONTAINING PROTEIN DR_1986-RELATED"/>
    <property type="match status" value="1"/>
</dbReference>
<dbReference type="PANTHER" id="PTHR33434:SF3">
    <property type="entry name" value="DEGV DOMAIN-CONTAINING PROTEIN YITS"/>
    <property type="match status" value="1"/>
</dbReference>
<evidence type="ECO:0000313" key="3">
    <source>
        <dbReference type="EMBL" id="SKB70291.1"/>
    </source>
</evidence>
<protein>
    <submittedName>
        <fullName evidence="3">EDD domain protein, DegV family</fullName>
    </submittedName>
</protein>
<dbReference type="InterPro" id="IPR050270">
    <property type="entry name" value="DegV_domain_contain"/>
</dbReference>
<gene>
    <name evidence="3" type="ORF">SAMN02745120_2752</name>
</gene>
<dbReference type="SUPFAM" id="SSF82549">
    <property type="entry name" value="DAK1/DegV-like"/>
    <property type="match status" value="1"/>
</dbReference>
<evidence type="ECO:0000256" key="2">
    <source>
        <dbReference type="ARBA" id="ARBA00023121"/>
    </source>
</evidence>